<evidence type="ECO:0000256" key="4">
    <source>
        <dbReference type="ARBA" id="ARBA00022679"/>
    </source>
</evidence>
<gene>
    <name evidence="11" type="ORF">ASN18_3190</name>
</gene>
<comment type="caution">
    <text evidence="11">The sequence shown here is derived from an EMBL/GenBank/DDBJ whole genome shotgun (WGS) entry which is preliminary data.</text>
</comment>
<dbReference type="PANTHER" id="PTHR43065:SF10">
    <property type="entry name" value="PEROXIDE STRESS-ACTIVATED HISTIDINE KINASE MAK3"/>
    <property type="match status" value="1"/>
</dbReference>
<dbReference type="RefSeq" id="WP_085053793.1">
    <property type="nucleotide sequence ID" value="NZ_LNQR01000128.1"/>
</dbReference>
<accession>A0ABR5SB29</accession>
<keyword evidence="6 11" id="KW-0418">Kinase</keyword>
<keyword evidence="3" id="KW-0597">Phosphoprotein</keyword>
<dbReference type="SUPFAM" id="SSF55874">
    <property type="entry name" value="ATPase domain of HSP90 chaperone/DNA topoisomerase II/histidine kinase"/>
    <property type="match status" value="1"/>
</dbReference>
<feature type="domain" description="GAF" evidence="10">
    <location>
        <begin position="53"/>
        <end position="205"/>
    </location>
</feature>
<dbReference type="CDD" id="cd00082">
    <property type="entry name" value="HisKA"/>
    <property type="match status" value="1"/>
</dbReference>
<dbReference type="InterPro" id="IPR003661">
    <property type="entry name" value="HisK_dim/P_dom"/>
</dbReference>
<protein>
    <recommendedName>
        <fullName evidence="2">histidine kinase</fullName>
        <ecNumber evidence="2">2.7.13.3</ecNumber>
    </recommendedName>
</protein>
<proteinExistence type="predicted"/>
<reference evidence="11 12" key="1">
    <citation type="submission" date="2015-11" db="EMBL/GenBank/DDBJ databases">
        <authorList>
            <person name="Lin W."/>
        </authorList>
    </citation>
    <scope>NUCLEOTIDE SEQUENCE [LARGE SCALE GENOMIC DNA]</scope>
    <source>
        <strain evidence="11 12">HCH-1</strain>
    </source>
</reference>
<dbReference type="Pfam" id="PF13185">
    <property type="entry name" value="GAF_2"/>
    <property type="match status" value="1"/>
</dbReference>
<keyword evidence="9" id="KW-0175">Coiled coil</keyword>
<keyword evidence="8" id="KW-0902">Two-component regulatory system</keyword>
<dbReference type="InterPro" id="IPR029016">
    <property type="entry name" value="GAF-like_dom_sf"/>
</dbReference>
<evidence type="ECO:0000256" key="5">
    <source>
        <dbReference type="ARBA" id="ARBA00022741"/>
    </source>
</evidence>
<evidence type="ECO:0000256" key="7">
    <source>
        <dbReference type="ARBA" id="ARBA00022840"/>
    </source>
</evidence>
<name>A0ABR5SB29_9BACT</name>
<dbReference type="Gene3D" id="3.30.450.40">
    <property type="match status" value="1"/>
</dbReference>
<dbReference type="InterPro" id="IPR036890">
    <property type="entry name" value="HATPase_C_sf"/>
</dbReference>
<dbReference type="Gene3D" id="1.10.287.130">
    <property type="match status" value="1"/>
</dbReference>
<evidence type="ECO:0000256" key="8">
    <source>
        <dbReference type="ARBA" id="ARBA00023012"/>
    </source>
</evidence>
<dbReference type="GO" id="GO:0016301">
    <property type="term" value="F:kinase activity"/>
    <property type="evidence" value="ECO:0007669"/>
    <property type="project" value="UniProtKB-KW"/>
</dbReference>
<evidence type="ECO:0000313" key="12">
    <source>
        <dbReference type="Proteomes" id="UP000060487"/>
    </source>
</evidence>
<evidence type="ECO:0000256" key="3">
    <source>
        <dbReference type="ARBA" id="ARBA00022553"/>
    </source>
</evidence>
<evidence type="ECO:0000256" key="1">
    <source>
        <dbReference type="ARBA" id="ARBA00000085"/>
    </source>
</evidence>
<feature type="coiled-coil region" evidence="9">
    <location>
        <begin position="17"/>
        <end position="47"/>
    </location>
</feature>
<dbReference type="EC" id="2.7.13.3" evidence="2"/>
<dbReference type="SMART" id="SM00065">
    <property type="entry name" value="GAF"/>
    <property type="match status" value="1"/>
</dbReference>
<evidence type="ECO:0000256" key="2">
    <source>
        <dbReference type="ARBA" id="ARBA00012438"/>
    </source>
</evidence>
<dbReference type="Proteomes" id="UP000060487">
    <property type="component" value="Unassembled WGS sequence"/>
</dbReference>
<dbReference type="PANTHER" id="PTHR43065">
    <property type="entry name" value="SENSOR HISTIDINE KINASE"/>
    <property type="match status" value="1"/>
</dbReference>
<sequence length="386" mass="44678">MMEKEQTNRVMLLYSKIKGLHREKAELKRLKRALKATNEINRLLRSERTELNLMENTCKIIVNTAKYRMCWIGFCKITDAHEKIIVPMAFYGYEDGYIDTTKIRWDDTERSHGPTGTAVKTGKPSICRNMLKDKKYVPWRDEAIKRGYASSIALPLIIEGQVIGAFNIHAVEPNAFDKEEVSLLLELADDLSYGISNIRTLCKKMEYEKELLEMNIALGRKVHEETQKRRKQEHLLIHQSKMASVGELISAISHQWKQPLNGLSLTIQDMKDAFRYNELTEEGINKVIHDAMDSIEFMADTVDTFREFLKPSKIKLEFSVRNAVEEIISIFFNLFKSSNIMITVKSDDLHEAYRVYGYPNEFKQVILNIISNSKDAILNRRKSGLM</sequence>
<keyword evidence="12" id="KW-1185">Reference proteome</keyword>
<organism evidence="11 12">
    <name type="scientific">Candidatus Magnetominusculus xianensis</name>
    <dbReference type="NCBI Taxonomy" id="1748249"/>
    <lineage>
        <taxon>Bacteria</taxon>
        <taxon>Pseudomonadati</taxon>
        <taxon>Nitrospirota</taxon>
        <taxon>Nitrospiria</taxon>
        <taxon>Nitrospirales</taxon>
        <taxon>Nitrospiraceae</taxon>
        <taxon>Candidatus Magnetominusculus</taxon>
    </lineage>
</organism>
<evidence type="ECO:0000256" key="6">
    <source>
        <dbReference type="ARBA" id="ARBA00022777"/>
    </source>
</evidence>
<keyword evidence="5" id="KW-0547">Nucleotide-binding</keyword>
<comment type="catalytic activity">
    <reaction evidence="1">
        <text>ATP + protein L-histidine = ADP + protein N-phospho-L-histidine.</text>
        <dbReference type="EC" id="2.7.13.3"/>
    </reaction>
</comment>
<dbReference type="EMBL" id="LNQR01000128">
    <property type="protein sequence ID" value="KWT75949.1"/>
    <property type="molecule type" value="Genomic_DNA"/>
</dbReference>
<evidence type="ECO:0000256" key="9">
    <source>
        <dbReference type="SAM" id="Coils"/>
    </source>
</evidence>
<keyword evidence="7" id="KW-0067">ATP-binding</keyword>
<dbReference type="InterPro" id="IPR003018">
    <property type="entry name" value="GAF"/>
</dbReference>
<dbReference type="Gene3D" id="3.30.565.10">
    <property type="entry name" value="Histidine kinase-like ATPase, C-terminal domain"/>
    <property type="match status" value="1"/>
</dbReference>
<dbReference type="SUPFAM" id="SSF55781">
    <property type="entry name" value="GAF domain-like"/>
    <property type="match status" value="1"/>
</dbReference>
<evidence type="ECO:0000313" key="11">
    <source>
        <dbReference type="EMBL" id="KWT75949.1"/>
    </source>
</evidence>
<keyword evidence="4" id="KW-0808">Transferase</keyword>
<evidence type="ECO:0000259" key="10">
    <source>
        <dbReference type="SMART" id="SM00065"/>
    </source>
</evidence>